<dbReference type="Proteomes" id="UP001142489">
    <property type="component" value="Unassembled WGS sequence"/>
</dbReference>
<dbReference type="Gene3D" id="3.40.50.12780">
    <property type="entry name" value="N-terminal domain of ligase-like"/>
    <property type="match status" value="2"/>
</dbReference>
<dbReference type="GO" id="GO:0005524">
    <property type="term" value="F:ATP binding"/>
    <property type="evidence" value="ECO:0007669"/>
    <property type="project" value="UniProtKB-KW"/>
</dbReference>
<dbReference type="SUPFAM" id="SSF56801">
    <property type="entry name" value="Acetyl-CoA synthetase-like"/>
    <property type="match status" value="2"/>
</dbReference>
<protein>
    <recommendedName>
        <fullName evidence="13">medium-chain acyl-CoA ligase</fullName>
        <ecNumber evidence="13">6.2.1.2</ecNumber>
    </recommendedName>
</protein>
<organism evidence="16 17">
    <name type="scientific">Phrynocephalus forsythii</name>
    <dbReference type="NCBI Taxonomy" id="171643"/>
    <lineage>
        <taxon>Eukaryota</taxon>
        <taxon>Metazoa</taxon>
        <taxon>Chordata</taxon>
        <taxon>Craniata</taxon>
        <taxon>Vertebrata</taxon>
        <taxon>Euteleostomi</taxon>
        <taxon>Lepidosauria</taxon>
        <taxon>Squamata</taxon>
        <taxon>Bifurcata</taxon>
        <taxon>Unidentata</taxon>
        <taxon>Episquamata</taxon>
        <taxon>Toxicofera</taxon>
        <taxon>Iguania</taxon>
        <taxon>Acrodonta</taxon>
        <taxon>Agamidae</taxon>
        <taxon>Agaminae</taxon>
        <taxon>Phrynocephalus</taxon>
    </lineage>
</organism>
<dbReference type="InterPro" id="IPR000873">
    <property type="entry name" value="AMP-dep_synth/lig_dom"/>
</dbReference>
<dbReference type="GO" id="GO:0005759">
    <property type="term" value="C:mitochondrial matrix"/>
    <property type="evidence" value="ECO:0007669"/>
    <property type="project" value="TreeGrafter"/>
</dbReference>
<evidence type="ECO:0000256" key="6">
    <source>
        <dbReference type="ARBA" id="ARBA00022741"/>
    </source>
</evidence>
<evidence type="ECO:0000256" key="2">
    <source>
        <dbReference type="ARBA" id="ARBA00004173"/>
    </source>
</evidence>
<evidence type="ECO:0000313" key="17">
    <source>
        <dbReference type="Proteomes" id="UP001142489"/>
    </source>
</evidence>
<comment type="caution">
    <text evidence="16">The sequence shown here is derived from an EMBL/GenBank/DDBJ whole genome shotgun (WGS) entry which is preliminary data.</text>
</comment>
<evidence type="ECO:0000256" key="9">
    <source>
        <dbReference type="ARBA" id="ARBA00022842"/>
    </source>
</evidence>
<evidence type="ECO:0000256" key="7">
    <source>
        <dbReference type="ARBA" id="ARBA00022832"/>
    </source>
</evidence>
<keyword evidence="5" id="KW-0479">Metal-binding</keyword>
<comment type="subcellular location">
    <subcellularLocation>
        <location evidence="2">Mitochondrion</location>
    </subcellularLocation>
</comment>
<dbReference type="PANTHER" id="PTHR43605">
    <property type="entry name" value="ACYL-COENZYME A SYNTHETASE"/>
    <property type="match status" value="1"/>
</dbReference>
<feature type="domain" description="AMP-dependent synthetase/ligase" evidence="15">
    <location>
        <begin position="64"/>
        <end position="399"/>
    </location>
</feature>
<dbReference type="GO" id="GO:0004321">
    <property type="term" value="F:fatty-acyl-CoA synthase activity"/>
    <property type="evidence" value="ECO:0007669"/>
    <property type="project" value="TreeGrafter"/>
</dbReference>
<keyword evidence="4" id="KW-0436">Ligase</keyword>
<proteinExistence type="inferred from homology"/>
<dbReference type="EMBL" id="JAPFRF010000021">
    <property type="protein sequence ID" value="KAJ7305833.1"/>
    <property type="molecule type" value="Genomic_DNA"/>
</dbReference>
<dbReference type="AlphaFoldDB" id="A0A9Q1ARA9"/>
<evidence type="ECO:0000256" key="4">
    <source>
        <dbReference type="ARBA" id="ARBA00022598"/>
    </source>
</evidence>
<keyword evidence="10" id="KW-0809">Transit peptide</keyword>
<dbReference type="GO" id="GO:0006633">
    <property type="term" value="P:fatty acid biosynthetic process"/>
    <property type="evidence" value="ECO:0007669"/>
    <property type="project" value="TreeGrafter"/>
</dbReference>
<evidence type="ECO:0000259" key="15">
    <source>
        <dbReference type="Pfam" id="PF00501"/>
    </source>
</evidence>
<keyword evidence="17" id="KW-1185">Reference proteome</keyword>
<keyword evidence="12" id="KW-0496">Mitochondrion</keyword>
<reference evidence="16" key="1">
    <citation type="journal article" date="2023" name="DNA Res.">
        <title>Chromosome-level genome assembly of Phrynocephalus forsythii using third-generation DNA sequencing and Hi-C analysis.</title>
        <authorList>
            <person name="Qi Y."/>
            <person name="Zhao W."/>
            <person name="Zhao Y."/>
            <person name="Niu C."/>
            <person name="Cao S."/>
            <person name="Zhang Y."/>
        </authorList>
    </citation>
    <scope>NUCLEOTIDE SEQUENCE</scope>
    <source>
        <tissue evidence="16">Muscle</tissue>
    </source>
</reference>
<evidence type="ECO:0000313" key="16">
    <source>
        <dbReference type="EMBL" id="KAJ7305833.1"/>
    </source>
</evidence>
<dbReference type="Pfam" id="PF00501">
    <property type="entry name" value="AMP-binding"/>
    <property type="match status" value="2"/>
</dbReference>
<dbReference type="EC" id="6.2.1.2" evidence="13"/>
<dbReference type="GO" id="GO:0006637">
    <property type="term" value="P:acyl-CoA metabolic process"/>
    <property type="evidence" value="ECO:0007669"/>
    <property type="project" value="TreeGrafter"/>
</dbReference>
<evidence type="ECO:0000256" key="10">
    <source>
        <dbReference type="ARBA" id="ARBA00022946"/>
    </source>
</evidence>
<evidence type="ECO:0000256" key="3">
    <source>
        <dbReference type="ARBA" id="ARBA00006432"/>
    </source>
</evidence>
<keyword evidence="8" id="KW-0067">ATP-binding</keyword>
<name>A0A9Q1ARA9_9SAUR</name>
<accession>A0A9Q1ARA9</accession>
<evidence type="ECO:0000256" key="11">
    <source>
        <dbReference type="ARBA" id="ARBA00023098"/>
    </source>
</evidence>
<evidence type="ECO:0000256" key="5">
    <source>
        <dbReference type="ARBA" id="ARBA00022723"/>
    </source>
</evidence>
<evidence type="ECO:0000256" key="14">
    <source>
        <dbReference type="ARBA" id="ARBA00048477"/>
    </source>
</evidence>
<comment type="similarity">
    <text evidence="3">Belongs to the ATP-dependent AMP-binding enzyme family.</text>
</comment>
<dbReference type="GO" id="GO:0031956">
    <property type="term" value="F:medium-chain fatty acid-CoA ligase activity"/>
    <property type="evidence" value="ECO:0007669"/>
    <property type="project" value="UniProtKB-EC"/>
</dbReference>
<keyword evidence="9" id="KW-0460">Magnesium</keyword>
<dbReference type="FunFam" id="3.40.50.12780:FF:000007">
    <property type="entry name" value="Acyl-coenzyme A synthetase ACSM2A, mitochondrial"/>
    <property type="match status" value="2"/>
</dbReference>
<feature type="domain" description="AMP-dependent synthetase/ligase" evidence="15">
    <location>
        <begin position="419"/>
        <end position="753"/>
    </location>
</feature>
<sequence length="783" mass="87129">MALLKFFWSLRSPRLLLHQAKRHLASPIASQYEAINQGEKEVPEYFNFASDVMDKWTELEKEGKRPQEAAFWWVNNQNEEVKWSYEDLGLLSRKAANVLSGPCGLQRSDRVLMVLPRIPEWWLLVLACTRAGIVFIPGISQLTVKDITYRLQASKAKCVVVSDTLAPGVDSVASECPSLRTKVIVSDRGRDGWLNFKDLLQTASANHTCVKTKSEDPLAIYFTSGTTGTPKMVVHSHCSYGIGLTITGRVCMQLSPTSVMWNLSDPGWVKAAWNCVFAPWMYGACVFIHHLPQFEPKVILNTLASYPITLFCAPPTGYRMLVQLDLTRYKFMSLNHCVTGGEPLNPEVYESWKKQTGLDIHEGYGQTETVAICTNKKGMKIKPGSMGTPCPPYDVQIWEAGAYKLRSNLGESSTWMEFCKDVALWWINGRGGEVRWSFEELGELSRKVANILSDQCSLNRGDRLLVILPRIPEWWLVTTACIRTGITVIPGTTQLTAKDIQYRLQASKAKCIVTTDALAPLVESIAAENYGLQAKLLVSSGGRREGWLNFNDLLKEAPADHTCVNTRTEDPMMVYFTSGTTGSPKMAELSQGSLGLRPIVNKRYWLDTTSLDVMWCTADTGWVLTSLGAVFNPWVRGTCVFVHNMPQVEPSTILNTLSRFPITTILSAPTLFRMLVQNDLSSYKFMSLQHCISAGEPLNPEVMEQWKKKTGLDIHEAYGQTETGMACAVLKGMKIKPGSMGKACAPYDVQLQDLCQLGARRNPVFAGSSPAEAAAARAPRRFT</sequence>
<evidence type="ECO:0000256" key="1">
    <source>
        <dbReference type="ARBA" id="ARBA00001936"/>
    </source>
</evidence>
<keyword evidence="6" id="KW-0547">Nucleotide-binding</keyword>
<dbReference type="InterPro" id="IPR042099">
    <property type="entry name" value="ANL_N_sf"/>
</dbReference>
<evidence type="ECO:0000256" key="12">
    <source>
        <dbReference type="ARBA" id="ARBA00023128"/>
    </source>
</evidence>
<comment type="catalytic activity">
    <reaction evidence="14">
        <text>a medium-chain fatty acid + ATP + CoA = a medium-chain fatty acyl-CoA + AMP + diphosphate</text>
        <dbReference type="Rhea" id="RHEA:48340"/>
        <dbReference type="ChEBI" id="CHEBI:30616"/>
        <dbReference type="ChEBI" id="CHEBI:33019"/>
        <dbReference type="ChEBI" id="CHEBI:57287"/>
        <dbReference type="ChEBI" id="CHEBI:59558"/>
        <dbReference type="ChEBI" id="CHEBI:90546"/>
        <dbReference type="ChEBI" id="CHEBI:456215"/>
        <dbReference type="EC" id="6.2.1.2"/>
    </reaction>
    <physiologicalReaction direction="left-to-right" evidence="14">
        <dbReference type="Rhea" id="RHEA:48341"/>
    </physiologicalReaction>
</comment>
<dbReference type="PROSITE" id="PS00455">
    <property type="entry name" value="AMP_BINDING"/>
    <property type="match status" value="2"/>
</dbReference>
<dbReference type="GO" id="GO:0046872">
    <property type="term" value="F:metal ion binding"/>
    <property type="evidence" value="ECO:0007669"/>
    <property type="project" value="UniProtKB-KW"/>
</dbReference>
<gene>
    <name evidence="16" type="ORF">JRQ81_010199</name>
</gene>
<evidence type="ECO:0000256" key="8">
    <source>
        <dbReference type="ARBA" id="ARBA00022840"/>
    </source>
</evidence>
<dbReference type="InterPro" id="IPR051087">
    <property type="entry name" value="Mitochondrial_ACSM"/>
</dbReference>
<keyword evidence="11" id="KW-0443">Lipid metabolism</keyword>
<comment type="cofactor">
    <cofactor evidence="1">
        <name>Mn(2+)</name>
        <dbReference type="ChEBI" id="CHEBI:29035"/>
    </cofactor>
</comment>
<dbReference type="OrthoDB" id="6614653at2759"/>
<keyword evidence="7" id="KW-0276">Fatty acid metabolism</keyword>
<dbReference type="PANTHER" id="PTHR43605:SF6">
    <property type="entry name" value="ACYL-COENZYME A SYNTHETASE ACSM5, MITOCHONDRIAL"/>
    <property type="match status" value="1"/>
</dbReference>
<evidence type="ECO:0000256" key="13">
    <source>
        <dbReference type="ARBA" id="ARBA00039009"/>
    </source>
</evidence>
<dbReference type="InterPro" id="IPR020845">
    <property type="entry name" value="AMP-binding_CS"/>
</dbReference>